<sequence>MGLLRPRARTQQCYYCLAQGDAAAAPAAGSSTGRTSSWLCNSCGCWNTRDAAGNIVSEHPAMRNSALNTKSFALRGRPSSSHLPAATASPFCRNCLTNQTLVMNLLSNYLPDERDPAYPQLEADLPRYIESLYARYPPVCSSCQGGVDEALRKADHRAQAEAWGNALRRGDLRRNGAVESDGRRNGVYVPRGAAQTLLEVAVWRARGALFLVGAVGSWALGLAATFAPEQLARIQASTARGVPATWAITAFYVVSLLWAVWDPTWLKRARSRGQLHVEGWRLWVVTMVALYVMRIAAAILLLRSSWSVLGYLSLVDVVAVSFAYSQLRLQQPVALKLVRPDMTSTAPPQVSSPLTFSGLSLSGQPQQPPAPVFGQPSHSAAPRDESEPMDWEPSPATGSPNGETPAGDWETFGIGRQRMFPQPRQQDETGLESLFSGWGISSGTTPKITPGQLPDEDGDYAPRPRGIVLENTGLWFVRALLLGVRLIALAAGAASHLLVTRLPTAAKTWLHWLLIAETIADAISLAVAVAARDNAGAPLRAVVLASGAAFRAMAIVSGAEPFPPLWIPNSVPHASLEPYGTEIACGAWALLDAFVLAAT</sequence>
<dbReference type="PANTHER" id="PTHR28538:SF1">
    <property type="entry name" value="INTEGRAL INNER NUCLEAR MEMBRANE PROTEIN IMA1"/>
    <property type="match status" value="1"/>
</dbReference>
<dbReference type="GO" id="GO:0034506">
    <property type="term" value="C:chromosome, centromeric core domain"/>
    <property type="evidence" value="ECO:0007669"/>
    <property type="project" value="TreeGrafter"/>
</dbReference>
<feature type="transmembrane region" description="Helical" evidence="7">
    <location>
        <begin position="282"/>
        <end position="302"/>
    </location>
</feature>
<evidence type="ECO:0000259" key="8">
    <source>
        <dbReference type="Pfam" id="PF09779"/>
    </source>
</evidence>
<dbReference type="GO" id="GO:0034992">
    <property type="term" value="C:microtubule organizing center attachment site"/>
    <property type="evidence" value="ECO:0007669"/>
    <property type="project" value="TreeGrafter"/>
</dbReference>
<keyword evidence="3 7" id="KW-1133">Transmembrane helix</keyword>
<feature type="transmembrane region" description="Helical" evidence="7">
    <location>
        <begin position="475"/>
        <end position="497"/>
    </location>
</feature>
<comment type="subcellular location">
    <subcellularLocation>
        <location evidence="1">Nucleus inner membrane</location>
        <topology evidence="1">Multi-pass membrane protein</topology>
    </subcellularLocation>
</comment>
<feature type="transmembrane region" description="Helical" evidence="7">
    <location>
        <begin position="239"/>
        <end position="261"/>
    </location>
</feature>
<organism evidence="9 10">
    <name type="scientific">Vanrija pseudolonga</name>
    <dbReference type="NCBI Taxonomy" id="143232"/>
    <lineage>
        <taxon>Eukaryota</taxon>
        <taxon>Fungi</taxon>
        <taxon>Dikarya</taxon>
        <taxon>Basidiomycota</taxon>
        <taxon>Agaricomycotina</taxon>
        <taxon>Tremellomycetes</taxon>
        <taxon>Trichosporonales</taxon>
        <taxon>Trichosporonaceae</taxon>
        <taxon>Vanrija</taxon>
    </lineage>
</organism>
<proteinExistence type="predicted"/>
<keyword evidence="2 7" id="KW-0812">Transmembrane</keyword>
<evidence type="ECO:0000313" key="10">
    <source>
        <dbReference type="Proteomes" id="UP000827549"/>
    </source>
</evidence>
<evidence type="ECO:0000256" key="2">
    <source>
        <dbReference type="ARBA" id="ARBA00022692"/>
    </source>
</evidence>
<reference evidence="9" key="1">
    <citation type="submission" date="2023-10" db="EMBL/GenBank/DDBJ databases">
        <authorList>
            <person name="Noh H."/>
        </authorList>
    </citation>
    <scope>NUCLEOTIDE SEQUENCE</scope>
    <source>
        <strain evidence="9">DUCC4014</strain>
    </source>
</reference>
<dbReference type="GO" id="GO:0005637">
    <property type="term" value="C:nuclear inner membrane"/>
    <property type="evidence" value="ECO:0007669"/>
    <property type="project" value="UniProtKB-SubCell"/>
</dbReference>
<dbReference type="InterPro" id="IPR018617">
    <property type="entry name" value="Ima1_N"/>
</dbReference>
<feature type="transmembrane region" description="Helical" evidence="7">
    <location>
        <begin position="308"/>
        <end position="327"/>
    </location>
</feature>
<protein>
    <submittedName>
        <fullName evidence="9">Integral inner nuclear membrane protein ima1</fullName>
    </submittedName>
</protein>
<evidence type="ECO:0000313" key="9">
    <source>
        <dbReference type="EMBL" id="WOO78833.1"/>
    </source>
</evidence>
<dbReference type="AlphaFoldDB" id="A0AAF0Y8G2"/>
<feature type="region of interest" description="Disordered" evidence="6">
    <location>
        <begin position="346"/>
        <end position="411"/>
    </location>
</feature>
<dbReference type="GO" id="GO:0044732">
    <property type="term" value="C:mitotic spindle pole body"/>
    <property type="evidence" value="ECO:0007669"/>
    <property type="project" value="TreeGrafter"/>
</dbReference>
<keyword evidence="4 7" id="KW-0472">Membrane</keyword>
<dbReference type="Pfam" id="PF09779">
    <property type="entry name" value="Ima1_N"/>
    <property type="match status" value="1"/>
</dbReference>
<dbReference type="EMBL" id="CP086715">
    <property type="protein sequence ID" value="WOO78833.1"/>
    <property type="molecule type" value="Genomic_DNA"/>
</dbReference>
<keyword evidence="10" id="KW-1185">Reference proteome</keyword>
<dbReference type="InterPro" id="IPR042321">
    <property type="entry name" value="Ima1"/>
</dbReference>
<feature type="domain" description="Ima1 N-terminal" evidence="8">
    <location>
        <begin position="12"/>
        <end position="145"/>
    </location>
</feature>
<feature type="transmembrane region" description="Helical" evidence="7">
    <location>
        <begin position="509"/>
        <end position="529"/>
    </location>
</feature>
<name>A0AAF0Y8G2_9TREE</name>
<gene>
    <name evidence="9" type="primary">IMA1</name>
    <name evidence="9" type="ORF">LOC62_02G002372</name>
</gene>
<feature type="compositionally biased region" description="Polar residues" evidence="6">
    <location>
        <begin position="346"/>
        <end position="365"/>
    </location>
</feature>
<feature type="region of interest" description="Disordered" evidence="6">
    <location>
        <begin position="434"/>
        <end position="459"/>
    </location>
</feature>
<dbReference type="Proteomes" id="UP000827549">
    <property type="component" value="Chromosome 2"/>
</dbReference>
<dbReference type="RefSeq" id="XP_062624865.1">
    <property type="nucleotide sequence ID" value="XM_062768881.1"/>
</dbReference>
<dbReference type="GeneID" id="87805620"/>
<dbReference type="PANTHER" id="PTHR28538">
    <property type="entry name" value="INTEGRAL INNER NUCLEAR MEMBRANE PROTEIN IMA1"/>
    <property type="match status" value="1"/>
</dbReference>
<feature type="transmembrane region" description="Helical" evidence="7">
    <location>
        <begin position="208"/>
        <end position="227"/>
    </location>
</feature>
<evidence type="ECO:0000256" key="3">
    <source>
        <dbReference type="ARBA" id="ARBA00022989"/>
    </source>
</evidence>
<evidence type="ECO:0000256" key="7">
    <source>
        <dbReference type="SAM" id="Phobius"/>
    </source>
</evidence>
<evidence type="ECO:0000256" key="1">
    <source>
        <dbReference type="ARBA" id="ARBA00004473"/>
    </source>
</evidence>
<evidence type="ECO:0000256" key="4">
    <source>
        <dbReference type="ARBA" id="ARBA00023136"/>
    </source>
</evidence>
<evidence type="ECO:0000256" key="6">
    <source>
        <dbReference type="SAM" id="MobiDB-lite"/>
    </source>
</evidence>
<accession>A0AAF0Y8G2</accession>
<evidence type="ECO:0000256" key="5">
    <source>
        <dbReference type="ARBA" id="ARBA00023242"/>
    </source>
</evidence>
<keyword evidence="5" id="KW-0539">Nucleus</keyword>
<dbReference type="GO" id="GO:0071765">
    <property type="term" value="P:nuclear inner membrane organization"/>
    <property type="evidence" value="ECO:0007669"/>
    <property type="project" value="InterPro"/>
</dbReference>